<dbReference type="SUPFAM" id="SSF160519">
    <property type="entry name" value="BB2672-like"/>
    <property type="match status" value="1"/>
</dbReference>
<dbReference type="HOGENOM" id="CLU_1904597_0_0_5"/>
<gene>
    <name evidence="1" type="ORF">OAN307_c38050</name>
</gene>
<dbReference type="InterPro" id="IPR009569">
    <property type="entry name" value="AA_synth_put"/>
</dbReference>
<reference evidence="1 2" key="1">
    <citation type="journal article" date="2013" name="PLoS ONE">
        <title>Poles Apart: Arctic and Antarctic Octadecabacter strains Share High Genome Plasticity and a New Type of Xanthorhodopsin.</title>
        <authorList>
            <person name="Vollmers J."/>
            <person name="Voget S."/>
            <person name="Dietrich S."/>
            <person name="Gollnow K."/>
            <person name="Smits M."/>
            <person name="Meyer K."/>
            <person name="Brinkhoff T."/>
            <person name="Simon M."/>
            <person name="Daniel R."/>
        </authorList>
    </citation>
    <scope>NUCLEOTIDE SEQUENCE [LARGE SCALE GENOMIC DNA]</scope>
    <source>
        <strain evidence="1 2">307</strain>
    </source>
</reference>
<dbReference type="STRING" id="391626.OAN307_c38050"/>
<dbReference type="KEGG" id="oat:OAN307_c38050"/>
<organism evidence="1 2">
    <name type="scientific">Octadecabacter antarcticus 307</name>
    <dbReference type="NCBI Taxonomy" id="391626"/>
    <lineage>
        <taxon>Bacteria</taxon>
        <taxon>Pseudomonadati</taxon>
        <taxon>Pseudomonadota</taxon>
        <taxon>Alphaproteobacteria</taxon>
        <taxon>Rhodobacterales</taxon>
        <taxon>Roseobacteraceae</taxon>
        <taxon>Octadecabacter</taxon>
    </lineage>
</organism>
<proteinExistence type="predicted"/>
<dbReference type="AlphaFoldDB" id="M9RFN3"/>
<dbReference type="Gene3D" id="3.30.1330.110">
    <property type="entry name" value="BB2672"/>
    <property type="match status" value="1"/>
</dbReference>
<protein>
    <submittedName>
        <fullName evidence="1">Uncharacterized protein</fullName>
    </submittedName>
</protein>
<sequence length="133" mass="14712">MIEGFGAADRPWRMFVVAAVVRKPWAGRFVEDLKPEIQAFRPVLGEIIPRLHKHARWGKCANHGAVDGQKRYSSSIALSDHPVRHPRCAPPSGSTVGWTLTADATHFRALSTTSCQCFHEGPDDTETTLSIVH</sequence>
<evidence type="ECO:0000313" key="1">
    <source>
        <dbReference type="EMBL" id="AGI69251.1"/>
    </source>
</evidence>
<keyword evidence="2" id="KW-1185">Reference proteome</keyword>
<dbReference type="Pfam" id="PF06684">
    <property type="entry name" value="AA_synth"/>
    <property type="match status" value="1"/>
</dbReference>
<name>M9RFN3_9RHOB</name>
<evidence type="ECO:0000313" key="2">
    <source>
        <dbReference type="Proteomes" id="UP000005307"/>
    </source>
</evidence>
<dbReference type="Proteomes" id="UP000005307">
    <property type="component" value="Chromosome"/>
</dbReference>
<dbReference type="EMBL" id="CP003740">
    <property type="protein sequence ID" value="AGI69251.1"/>
    <property type="molecule type" value="Genomic_DNA"/>
</dbReference>
<accession>M9RFN3</accession>
<dbReference type="InterPro" id="IPR035936">
    <property type="entry name" value="BB2672"/>
</dbReference>